<organism evidence="1 2">
    <name type="scientific">Pseudomonas putida</name>
    <name type="common">Arthrobacter siderocapsulatus</name>
    <dbReference type="NCBI Taxonomy" id="303"/>
    <lineage>
        <taxon>Bacteria</taxon>
        <taxon>Pseudomonadati</taxon>
        <taxon>Pseudomonadota</taxon>
        <taxon>Gammaproteobacteria</taxon>
        <taxon>Pseudomonadales</taxon>
        <taxon>Pseudomonadaceae</taxon>
        <taxon>Pseudomonas</taxon>
    </lineage>
</organism>
<dbReference type="EMBL" id="BSKJ01000003">
    <property type="protein sequence ID" value="GLO34873.1"/>
    <property type="molecule type" value="Genomic_DNA"/>
</dbReference>
<name>A0AA37RD05_PSEPU</name>
<comment type="caution">
    <text evidence="1">The sequence shown here is derived from an EMBL/GenBank/DDBJ whole genome shotgun (WGS) entry which is preliminary data.</text>
</comment>
<evidence type="ECO:0000313" key="1">
    <source>
        <dbReference type="EMBL" id="GLO34873.1"/>
    </source>
</evidence>
<evidence type="ECO:0000313" key="2">
    <source>
        <dbReference type="Proteomes" id="UP001161257"/>
    </source>
</evidence>
<proteinExistence type="predicted"/>
<dbReference type="Proteomes" id="UP001161257">
    <property type="component" value="Unassembled WGS sequence"/>
</dbReference>
<sequence>MLKAGASTEWMCDFYRYITDGEVREAFALLVGSLACAEGVTCARRDQGEVRSVGIEVDGEFWFALIVAKEWLTFQWRPPVTRRSRYRSAHLRSQFPDSFTDTAQADHWSIKITSLDEALRLLLILDIDTP</sequence>
<gene>
    <name evidence="1" type="ORF">PPUN14671_17060</name>
</gene>
<reference evidence="1" key="1">
    <citation type="submission" date="2023-01" db="EMBL/GenBank/DDBJ databases">
        <title>Whole-genome sequence of Pseudomonas putida NBRC 14671.</title>
        <authorList>
            <person name="Morohoshi T."/>
            <person name="Someya N."/>
        </authorList>
    </citation>
    <scope>NUCLEOTIDE SEQUENCE</scope>
    <source>
        <strain evidence="1">NBRC 14671</strain>
    </source>
</reference>
<dbReference type="RefSeq" id="WP_284355771.1">
    <property type="nucleotide sequence ID" value="NZ_BSKF01000009.1"/>
</dbReference>
<dbReference type="AlphaFoldDB" id="A0AA37RD05"/>
<accession>A0AA37RD05</accession>
<protein>
    <submittedName>
        <fullName evidence="1">Uncharacterized protein</fullName>
    </submittedName>
</protein>